<organism evidence="4 5">
    <name type="scientific">Candidatus Gottesmanbacteria bacterium RIFCSPLOWO2_01_FULL_39_12b</name>
    <dbReference type="NCBI Taxonomy" id="1798388"/>
    <lineage>
        <taxon>Bacteria</taxon>
        <taxon>Candidatus Gottesmaniibacteriota</taxon>
    </lineage>
</organism>
<dbReference type="Gene3D" id="3.40.50.2000">
    <property type="entry name" value="Glycogen Phosphorylase B"/>
    <property type="match status" value="2"/>
</dbReference>
<evidence type="ECO:0008006" key="6">
    <source>
        <dbReference type="Google" id="ProtNLM"/>
    </source>
</evidence>
<dbReference type="PANTHER" id="PTHR46401:SF2">
    <property type="entry name" value="GLYCOSYLTRANSFERASE WBBK-RELATED"/>
    <property type="match status" value="1"/>
</dbReference>
<dbReference type="Proteomes" id="UP000176609">
    <property type="component" value="Unassembled WGS sequence"/>
</dbReference>
<gene>
    <name evidence="4" type="ORF">A2960_00770</name>
</gene>
<proteinExistence type="predicted"/>
<evidence type="ECO:0000259" key="3">
    <source>
        <dbReference type="Pfam" id="PF13439"/>
    </source>
</evidence>
<dbReference type="Pfam" id="PF13439">
    <property type="entry name" value="Glyco_transf_4"/>
    <property type="match status" value="1"/>
</dbReference>
<keyword evidence="1" id="KW-0808">Transferase</keyword>
<name>A0A1F6APT5_9BACT</name>
<dbReference type="SUPFAM" id="SSF53756">
    <property type="entry name" value="UDP-Glycosyltransferase/glycogen phosphorylase"/>
    <property type="match status" value="1"/>
</dbReference>
<dbReference type="Pfam" id="PF00534">
    <property type="entry name" value="Glycos_transf_1"/>
    <property type="match status" value="1"/>
</dbReference>
<reference evidence="4 5" key="1">
    <citation type="journal article" date="2016" name="Nat. Commun.">
        <title>Thousands of microbial genomes shed light on interconnected biogeochemical processes in an aquifer system.</title>
        <authorList>
            <person name="Anantharaman K."/>
            <person name="Brown C.T."/>
            <person name="Hug L.A."/>
            <person name="Sharon I."/>
            <person name="Castelle C.J."/>
            <person name="Probst A.J."/>
            <person name="Thomas B.C."/>
            <person name="Singh A."/>
            <person name="Wilkins M.J."/>
            <person name="Karaoz U."/>
            <person name="Brodie E.L."/>
            <person name="Williams K.H."/>
            <person name="Hubbard S.S."/>
            <person name="Banfield J.F."/>
        </authorList>
    </citation>
    <scope>NUCLEOTIDE SEQUENCE [LARGE SCALE GENOMIC DNA]</scope>
</reference>
<feature type="domain" description="Glycosyl transferase family 1" evidence="2">
    <location>
        <begin position="197"/>
        <end position="323"/>
    </location>
</feature>
<evidence type="ECO:0000259" key="2">
    <source>
        <dbReference type="Pfam" id="PF00534"/>
    </source>
</evidence>
<accession>A0A1F6APT5</accession>
<comment type="caution">
    <text evidence="4">The sequence shown here is derived from an EMBL/GenBank/DDBJ whole genome shotgun (WGS) entry which is preliminary data.</text>
</comment>
<evidence type="ECO:0000313" key="5">
    <source>
        <dbReference type="Proteomes" id="UP000176609"/>
    </source>
</evidence>
<dbReference type="CDD" id="cd03809">
    <property type="entry name" value="GT4_MtfB-like"/>
    <property type="match status" value="1"/>
</dbReference>
<dbReference type="InterPro" id="IPR001296">
    <property type="entry name" value="Glyco_trans_1"/>
</dbReference>
<sequence>MKIGIDISMLAYTGSGVATYTYNLAKNLLIYDKKNEYILFYSSFRKPRGFYYLIELERLGGKIINLILPHTFLKLCWNKFSLLPVERFIGKVDVFHSSDYLRPPLFKNTLGITTIHDLTWKIFPEFHTKEIIEAHENKLEKTVIFGDIIIVDSYNTKKDLIKYYPQLHPKNIFVIYPGVDNKFKPIKDEQLVKKKLTKYGIDTRNRFLLYVGAIEPRKNLVTAIKLYYELIKDRSYSDFNFIIVGRAGWKNEEVFQTINNLKLTDKVKIIGFVEDQDLPYIYNAAQVFIYLSKYEGFGLPPLEAGKCGIPSLIYLNSSLQEIFPSDYPFAQKGSELETLIDLIKIRYKPYQKHLEKFSWKSYCDIYLDIVKSH</sequence>
<dbReference type="AlphaFoldDB" id="A0A1F6APT5"/>
<evidence type="ECO:0000256" key="1">
    <source>
        <dbReference type="ARBA" id="ARBA00022679"/>
    </source>
</evidence>
<dbReference type="GO" id="GO:0009103">
    <property type="term" value="P:lipopolysaccharide biosynthetic process"/>
    <property type="evidence" value="ECO:0007669"/>
    <property type="project" value="TreeGrafter"/>
</dbReference>
<dbReference type="PANTHER" id="PTHR46401">
    <property type="entry name" value="GLYCOSYLTRANSFERASE WBBK-RELATED"/>
    <property type="match status" value="1"/>
</dbReference>
<feature type="domain" description="Glycosyltransferase subfamily 4-like N-terminal" evidence="3">
    <location>
        <begin position="15"/>
        <end position="180"/>
    </location>
</feature>
<evidence type="ECO:0000313" key="4">
    <source>
        <dbReference type="EMBL" id="OGG26691.1"/>
    </source>
</evidence>
<dbReference type="EMBL" id="MFJR01000007">
    <property type="protein sequence ID" value="OGG26691.1"/>
    <property type="molecule type" value="Genomic_DNA"/>
</dbReference>
<protein>
    <recommendedName>
        <fullName evidence="6">Glycosyl transferase family 1 domain-containing protein</fullName>
    </recommendedName>
</protein>
<dbReference type="InterPro" id="IPR028098">
    <property type="entry name" value="Glyco_trans_4-like_N"/>
</dbReference>
<dbReference type="GO" id="GO:0016757">
    <property type="term" value="F:glycosyltransferase activity"/>
    <property type="evidence" value="ECO:0007669"/>
    <property type="project" value="InterPro"/>
</dbReference>